<keyword evidence="2" id="KW-1185">Reference proteome</keyword>
<dbReference type="STRING" id="500633.CLOHIR_00263"/>
<dbReference type="EMBL" id="ABWP01000010">
    <property type="protein sequence ID" value="EEA86121.1"/>
    <property type="molecule type" value="Genomic_DNA"/>
</dbReference>
<dbReference type="Proteomes" id="UP000003178">
    <property type="component" value="Unassembled WGS sequence"/>
</dbReference>
<dbReference type="HOGENOM" id="CLU_3023982_0_0_9"/>
<evidence type="ECO:0000313" key="1">
    <source>
        <dbReference type="EMBL" id="EEA86121.1"/>
    </source>
</evidence>
<comment type="caution">
    <text evidence="1">The sequence shown here is derived from an EMBL/GenBank/DDBJ whole genome shotgun (WGS) entry which is preliminary data.</text>
</comment>
<reference evidence="1 2" key="1">
    <citation type="submission" date="2008-09" db="EMBL/GenBank/DDBJ databases">
        <authorList>
            <person name="Fulton L."/>
            <person name="Clifton S."/>
            <person name="Fulton B."/>
            <person name="Xu J."/>
            <person name="Minx P."/>
            <person name="Pepin K.H."/>
            <person name="Johnson M."/>
            <person name="Thiruvilangam P."/>
            <person name="Bhonagiri V."/>
            <person name="Nash W.E."/>
            <person name="Mardis E.R."/>
            <person name="Wilson R.K."/>
        </authorList>
    </citation>
    <scope>NUCLEOTIDE SEQUENCE [LARGE SCALE GENOMIC DNA]</scope>
    <source>
        <strain evidence="1 2">DSM 13275</strain>
    </source>
</reference>
<dbReference type="RefSeq" id="WP_006439184.1">
    <property type="nucleotide sequence ID" value="NZ_DS995355.1"/>
</dbReference>
<accession>B6FWL4</accession>
<gene>
    <name evidence="1" type="ORF">CLOHIR_00263</name>
</gene>
<reference evidence="1 2" key="2">
    <citation type="submission" date="2008-10" db="EMBL/GenBank/DDBJ databases">
        <title>Draft genome sequence of Clostridium hiranonis (DSM 13275).</title>
        <authorList>
            <person name="Sudarsanam P."/>
            <person name="Ley R."/>
            <person name="Guruge J."/>
            <person name="Turnbaugh P.J."/>
            <person name="Mahowald M."/>
            <person name="Liep D."/>
            <person name="Gordon J."/>
        </authorList>
    </citation>
    <scope>NUCLEOTIDE SEQUENCE [LARGE SCALE GENOMIC DNA]</scope>
    <source>
        <strain evidence="1 2">DSM 13275</strain>
    </source>
</reference>
<sequence>MSELKESKKIKIEEKIELKEIEMQADPCKNNNGQNCRYDCCRDCYDGSAYLSPKM</sequence>
<dbReference type="AlphaFoldDB" id="B6FWL4"/>
<organism evidence="1 2">
    <name type="scientific">Peptacetobacter hiranonis (strain DSM 13275 / JCM 10541 / KCTC 15199 / TO-931)</name>
    <name type="common">Clostridium hiranonis</name>
    <dbReference type="NCBI Taxonomy" id="500633"/>
    <lineage>
        <taxon>Bacteria</taxon>
        <taxon>Bacillati</taxon>
        <taxon>Bacillota</taxon>
        <taxon>Clostridia</taxon>
        <taxon>Peptostreptococcales</taxon>
        <taxon>Peptostreptococcaceae</taxon>
        <taxon>Peptacetobacter</taxon>
    </lineage>
</organism>
<proteinExistence type="predicted"/>
<evidence type="ECO:0000313" key="2">
    <source>
        <dbReference type="Proteomes" id="UP000003178"/>
    </source>
</evidence>
<name>B6FWL4_PEPHT</name>
<protein>
    <submittedName>
        <fullName evidence="1">Uncharacterized protein</fullName>
    </submittedName>
</protein>